<accession>Q6AQP9</accession>
<keyword evidence="3" id="KW-0997">Cell inner membrane</keyword>
<dbReference type="KEGG" id="dps:DP0595"/>
<keyword evidence="2" id="KW-1003">Cell membrane</keyword>
<proteinExistence type="predicted"/>
<dbReference type="Proteomes" id="UP000000602">
    <property type="component" value="Chromosome"/>
</dbReference>
<reference evidence="10" key="1">
    <citation type="journal article" date="2004" name="Environ. Microbiol.">
        <title>The genome of Desulfotalea psychrophila, a sulfate-reducing bacterium from permanently cold Arctic sediments.</title>
        <authorList>
            <person name="Rabus R."/>
            <person name="Ruepp A."/>
            <person name="Frickey T."/>
            <person name="Rattei T."/>
            <person name="Fartmann B."/>
            <person name="Stark M."/>
            <person name="Bauer M."/>
            <person name="Zibat A."/>
            <person name="Lombardot T."/>
            <person name="Becker I."/>
            <person name="Amann J."/>
            <person name="Gellner K."/>
            <person name="Teeling H."/>
            <person name="Leuschner W.D."/>
            <person name="Gloeckner F.-O."/>
            <person name="Lupas A.N."/>
            <person name="Amann R."/>
            <person name="Klenk H.-P."/>
        </authorList>
    </citation>
    <scope>NUCLEOTIDE SEQUENCE [LARGE SCALE GENOMIC DNA]</scope>
    <source>
        <strain evidence="10">DSM 12343 / LSv54</strain>
    </source>
</reference>
<evidence type="ECO:0000256" key="2">
    <source>
        <dbReference type="ARBA" id="ARBA00022475"/>
    </source>
</evidence>
<keyword evidence="4 7" id="KW-0812">Transmembrane</keyword>
<dbReference type="GO" id="GO:0022857">
    <property type="term" value="F:transmembrane transporter activity"/>
    <property type="evidence" value="ECO:0007669"/>
    <property type="project" value="TreeGrafter"/>
</dbReference>
<dbReference type="Pfam" id="PF06808">
    <property type="entry name" value="DctM"/>
    <property type="match status" value="1"/>
</dbReference>
<organism evidence="9 10">
    <name type="scientific">Desulfotalea psychrophila (strain LSv54 / DSM 12343)</name>
    <dbReference type="NCBI Taxonomy" id="177439"/>
    <lineage>
        <taxon>Bacteria</taxon>
        <taxon>Pseudomonadati</taxon>
        <taxon>Thermodesulfobacteriota</taxon>
        <taxon>Desulfobulbia</taxon>
        <taxon>Desulfobulbales</taxon>
        <taxon>Desulfocapsaceae</taxon>
        <taxon>Desulfotalea</taxon>
    </lineage>
</organism>
<dbReference type="InterPro" id="IPR010656">
    <property type="entry name" value="DctM"/>
</dbReference>
<dbReference type="InterPro" id="IPR004681">
    <property type="entry name" value="TRAP_DctM"/>
</dbReference>
<dbReference type="eggNOG" id="COG1593">
    <property type="taxonomic scope" value="Bacteria"/>
</dbReference>
<keyword evidence="5 7" id="KW-1133">Transmembrane helix</keyword>
<evidence type="ECO:0000256" key="6">
    <source>
        <dbReference type="ARBA" id="ARBA00023136"/>
    </source>
</evidence>
<evidence type="ECO:0000256" key="5">
    <source>
        <dbReference type="ARBA" id="ARBA00022989"/>
    </source>
</evidence>
<keyword evidence="6 7" id="KW-0472">Membrane</keyword>
<comment type="subcellular location">
    <subcellularLocation>
        <location evidence="1">Cell inner membrane</location>
        <topology evidence="1">Multi-pass membrane protein</topology>
    </subcellularLocation>
</comment>
<evidence type="ECO:0000259" key="8">
    <source>
        <dbReference type="Pfam" id="PF06808"/>
    </source>
</evidence>
<dbReference type="AlphaFoldDB" id="Q6AQP9"/>
<dbReference type="GO" id="GO:0005886">
    <property type="term" value="C:plasma membrane"/>
    <property type="evidence" value="ECO:0007669"/>
    <property type="project" value="UniProtKB-SubCell"/>
</dbReference>
<sequence length="428" mass="45377">MSMSVTAVLFCSFAGLLLLGAPITVALGVSAMVSFMVVGQDLGTLIQIAFTSVNSFPIMALPAFVLAGALMDKAGVSKRLVTVAEKMVGPIPGGLAVSTALACVFFGAISGSGPATTAAVGMLMIPAMVNKGYDKGYAAAATATAGGVGIIIPPSIPMVIYGVASQESITRMFLGGVVPGLIISLGLCAMHLWMCRKMKPAEGDEAWSAQELIKSVKDGFWAIMAPVVILGGIYTGIFTPTEAAIVAIFYVLFVGIFIYRELTFKSVQKCLETTSWITGRVLVIMFTAYAFGRLLIQYRIPNQIVEWLLTMTTNVNLVWIFVLILLLFFGMFMETLAIILLVTPVLLPVMTAFGVDPIHFGVVLVCCCGVGFSTPPLGENIFIASGIADVSIEKISVKALPFCAVTIGVILLITFCPQIVLWLPNLLM</sequence>
<feature type="transmembrane region" description="Helical" evidence="7">
    <location>
        <begin position="172"/>
        <end position="193"/>
    </location>
</feature>
<dbReference type="PIRSF" id="PIRSF006066">
    <property type="entry name" value="HI0050"/>
    <property type="match status" value="1"/>
</dbReference>
<keyword evidence="10" id="KW-1185">Reference proteome</keyword>
<feature type="domain" description="TRAP C4-dicarboxylate transport system permease DctM subunit" evidence="8">
    <location>
        <begin position="10"/>
        <end position="419"/>
    </location>
</feature>
<evidence type="ECO:0000256" key="1">
    <source>
        <dbReference type="ARBA" id="ARBA00004429"/>
    </source>
</evidence>
<feature type="transmembrane region" description="Helical" evidence="7">
    <location>
        <begin position="399"/>
        <end position="423"/>
    </location>
</feature>
<evidence type="ECO:0000256" key="4">
    <source>
        <dbReference type="ARBA" id="ARBA00022692"/>
    </source>
</evidence>
<dbReference type="PANTHER" id="PTHR33362">
    <property type="entry name" value="SIALIC ACID TRAP TRANSPORTER PERMEASE PROTEIN SIAT-RELATED"/>
    <property type="match status" value="1"/>
</dbReference>
<evidence type="ECO:0000256" key="3">
    <source>
        <dbReference type="ARBA" id="ARBA00022519"/>
    </source>
</evidence>
<dbReference type="STRING" id="177439.DP0595"/>
<evidence type="ECO:0000313" key="10">
    <source>
        <dbReference type="Proteomes" id="UP000000602"/>
    </source>
</evidence>
<feature type="transmembrane region" description="Helical" evidence="7">
    <location>
        <begin position="91"/>
        <end position="109"/>
    </location>
</feature>
<feature type="transmembrane region" description="Helical" evidence="7">
    <location>
        <begin position="243"/>
        <end position="262"/>
    </location>
</feature>
<evidence type="ECO:0000256" key="7">
    <source>
        <dbReference type="SAM" id="Phobius"/>
    </source>
</evidence>
<dbReference type="EMBL" id="CR522870">
    <property type="protein sequence ID" value="CAG35324.1"/>
    <property type="molecule type" value="Genomic_DNA"/>
</dbReference>
<dbReference type="NCBIfam" id="TIGR00786">
    <property type="entry name" value="dctM"/>
    <property type="match status" value="1"/>
</dbReference>
<dbReference type="HOGENOM" id="CLU_019824_4_1_7"/>
<gene>
    <name evidence="9" type="ordered locus">DP0595</name>
</gene>
<feature type="transmembrane region" description="Helical" evidence="7">
    <location>
        <begin position="140"/>
        <end position="160"/>
    </location>
</feature>
<name>Q6AQP9_DESPS</name>
<evidence type="ECO:0000313" key="9">
    <source>
        <dbReference type="EMBL" id="CAG35324.1"/>
    </source>
</evidence>
<feature type="transmembrane region" description="Helical" evidence="7">
    <location>
        <begin position="44"/>
        <end position="70"/>
    </location>
</feature>
<feature type="transmembrane region" description="Helical" evidence="7">
    <location>
        <begin position="274"/>
        <end position="296"/>
    </location>
</feature>
<feature type="transmembrane region" description="Helical" evidence="7">
    <location>
        <begin position="360"/>
        <end position="378"/>
    </location>
</feature>
<protein>
    <submittedName>
        <fullName evidence="9">Probable DctM (C4-dicarboxylate permease, large subunit)</fullName>
    </submittedName>
</protein>
<feature type="transmembrane region" description="Helical" evidence="7">
    <location>
        <begin position="308"/>
        <end position="329"/>
    </location>
</feature>
<feature type="transmembrane region" description="Helical" evidence="7">
    <location>
        <begin position="219"/>
        <end position="237"/>
    </location>
</feature>